<dbReference type="InterPro" id="IPR030678">
    <property type="entry name" value="Peptide/Ni-bd"/>
</dbReference>
<evidence type="ECO:0000256" key="3">
    <source>
        <dbReference type="ARBA" id="ARBA00022448"/>
    </source>
</evidence>
<dbReference type="EMBL" id="JAVDPW010000002">
    <property type="protein sequence ID" value="MDR6288342.1"/>
    <property type="molecule type" value="Genomic_DNA"/>
</dbReference>
<accession>A0ABU1JJ49</accession>
<dbReference type="Proteomes" id="UP001262410">
    <property type="component" value="Unassembled WGS sequence"/>
</dbReference>
<dbReference type="InterPro" id="IPR039424">
    <property type="entry name" value="SBP_5"/>
</dbReference>
<evidence type="ECO:0000313" key="7">
    <source>
        <dbReference type="EMBL" id="MDR6288342.1"/>
    </source>
</evidence>
<sequence length="565" mass="62426">MAFDTNVSRRAVREGAGIDNGLPLRLAETEGGLMYRFVRALARGLVFAVLFGSVSSAALAEMVLNKGNGDDPKTFDPQRIGVLAEAAVTADLFEGLMAYGADGTPVPGMAESWTVADDGLTYIFRLRADGKWSDGTPVTAADVVFGWQRLVDPETASPYATYLDGVVNARDIRTGAKPPTDLGAQAIDAITLKVRLVAPAPYFVTSLTHPATSAVSRASVKRFGADAFKPGNLVSNGAYMLAEAAPRDHVKLTRNPHFHDAASIRIDTVMIYPTEDADAELRRFRAGGLDVTYDLPGQQVEALRQANPGQIHITPYLGTYYYAYNLTHEPWRSSRELREALSLAIDRDLLVTRVTRGRELPAYSFVPRGTLNFPSWQPDAARLTQAQRDAKAKELFAKAGYGPDRPLKLELFYNVSENHERMARAIAEMWQKKLGVVVEFRTQEWGPFRATFDGRRFSDIARNGWIGDYNDAYSFLQLGTGGSPPLNGTGYANPKYRSLIARTATETDPARRGQLLQQAERIMIDDLPIIPIYHYASRHAVSPAVKGWVDNVQDFHLVRWLSIER</sequence>
<gene>
    <name evidence="7" type="ORF">E9232_000849</name>
</gene>
<feature type="domain" description="Solute-binding protein family 5" evidence="6">
    <location>
        <begin position="104"/>
        <end position="481"/>
    </location>
</feature>
<dbReference type="PIRSF" id="PIRSF002741">
    <property type="entry name" value="MppA"/>
    <property type="match status" value="1"/>
</dbReference>
<keyword evidence="8" id="KW-1185">Reference proteome</keyword>
<dbReference type="Pfam" id="PF00496">
    <property type="entry name" value="SBP_bac_5"/>
    <property type="match status" value="1"/>
</dbReference>
<comment type="similarity">
    <text evidence="2">Belongs to the bacterial solute-binding protein 5 family.</text>
</comment>
<keyword evidence="5" id="KW-0472">Membrane</keyword>
<proteinExistence type="inferred from homology"/>
<comment type="caution">
    <text evidence="7">The sequence shown here is derived from an EMBL/GenBank/DDBJ whole genome shotgun (WGS) entry which is preliminary data.</text>
</comment>
<reference evidence="7 8" key="1">
    <citation type="submission" date="2023-07" db="EMBL/GenBank/DDBJ databases">
        <title>Sorghum-associated microbial communities from plants grown in Nebraska, USA.</title>
        <authorList>
            <person name="Schachtman D."/>
        </authorList>
    </citation>
    <scope>NUCLEOTIDE SEQUENCE [LARGE SCALE GENOMIC DNA]</scope>
    <source>
        <strain evidence="7 8">584</strain>
    </source>
</reference>
<evidence type="ECO:0000259" key="6">
    <source>
        <dbReference type="Pfam" id="PF00496"/>
    </source>
</evidence>
<feature type="transmembrane region" description="Helical" evidence="5">
    <location>
        <begin position="44"/>
        <end position="64"/>
    </location>
</feature>
<evidence type="ECO:0000256" key="2">
    <source>
        <dbReference type="ARBA" id="ARBA00005695"/>
    </source>
</evidence>
<keyword evidence="4" id="KW-0732">Signal</keyword>
<keyword evidence="5" id="KW-0812">Transmembrane</keyword>
<dbReference type="PANTHER" id="PTHR30290">
    <property type="entry name" value="PERIPLASMIC BINDING COMPONENT OF ABC TRANSPORTER"/>
    <property type="match status" value="1"/>
</dbReference>
<evidence type="ECO:0000256" key="4">
    <source>
        <dbReference type="ARBA" id="ARBA00022729"/>
    </source>
</evidence>
<dbReference type="SUPFAM" id="SSF53850">
    <property type="entry name" value="Periplasmic binding protein-like II"/>
    <property type="match status" value="1"/>
</dbReference>
<dbReference type="Gene3D" id="3.10.105.10">
    <property type="entry name" value="Dipeptide-binding Protein, Domain 3"/>
    <property type="match status" value="1"/>
</dbReference>
<keyword evidence="5" id="KW-1133">Transmembrane helix</keyword>
<evidence type="ECO:0000256" key="5">
    <source>
        <dbReference type="SAM" id="Phobius"/>
    </source>
</evidence>
<dbReference type="RefSeq" id="WP_309792329.1">
    <property type="nucleotide sequence ID" value="NZ_JAVDPW010000002.1"/>
</dbReference>
<dbReference type="Gene3D" id="3.40.190.10">
    <property type="entry name" value="Periplasmic binding protein-like II"/>
    <property type="match status" value="1"/>
</dbReference>
<keyword evidence="3" id="KW-0813">Transport</keyword>
<dbReference type="PANTHER" id="PTHR30290:SF10">
    <property type="entry name" value="PERIPLASMIC OLIGOPEPTIDE-BINDING PROTEIN-RELATED"/>
    <property type="match status" value="1"/>
</dbReference>
<protein>
    <submittedName>
        <fullName evidence="7">Oligopeptide transport system substrate-binding protein</fullName>
    </submittedName>
</protein>
<organism evidence="7 8">
    <name type="scientific">Inquilinus ginsengisoli</name>
    <dbReference type="NCBI Taxonomy" id="363840"/>
    <lineage>
        <taxon>Bacteria</taxon>
        <taxon>Pseudomonadati</taxon>
        <taxon>Pseudomonadota</taxon>
        <taxon>Alphaproteobacteria</taxon>
        <taxon>Rhodospirillales</taxon>
        <taxon>Rhodospirillaceae</taxon>
        <taxon>Inquilinus</taxon>
    </lineage>
</organism>
<name>A0ABU1JJ49_9PROT</name>
<dbReference type="InterPro" id="IPR000914">
    <property type="entry name" value="SBP_5_dom"/>
</dbReference>
<comment type="subcellular location">
    <subcellularLocation>
        <location evidence="1">Periplasm</location>
    </subcellularLocation>
</comment>
<dbReference type="Gene3D" id="3.90.76.10">
    <property type="entry name" value="Dipeptide-binding Protein, Domain 1"/>
    <property type="match status" value="1"/>
</dbReference>
<evidence type="ECO:0000313" key="8">
    <source>
        <dbReference type="Proteomes" id="UP001262410"/>
    </source>
</evidence>
<evidence type="ECO:0000256" key="1">
    <source>
        <dbReference type="ARBA" id="ARBA00004418"/>
    </source>
</evidence>
<dbReference type="CDD" id="cd08504">
    <property type="entry name" value="PBP2_OppA"/>
    <property type="match status" value="1"/>
</dbReference>